<protein>
    <submittedName>
        <fullName evidence="1">Uncharacterized protein</fullName>
    </submittedName>
</protein>
<gene>
    <name evidence="1" type="ORF">DW927_12060</name>
</gene>
<reference evidence="1 2" key="1">
    <citation type="submission" date="2018-08" db="EMBL/GenBank/DDBJ databases">
        <title>A genome reference for cultivated species of the human gut microbiota.</title>
        <authorList>
            <person name="Zou Y."/>
            <person name="Xue W."/>
            <person name="Luo G."/>
        </authorList>
    </citation>
    <scope>NUCLEOTIDE SEQUENCE [LARGE SCALE GENOMIC DNA]</scope>
    <source>
        <strain evidence="1 2">AM43-11</strain>
    </source>
</reference>
<organism evidence="1 2">
    <name type="scientific">Roseburia intestinalis</name>
    <dbReference type="NCBI Taxonomy" id="166486"/>
    <lineage>
        <taxon>Bacteria</taxon>
        <taxon>Bacillati</taxon>
        <taxon>Bacillota</taxon>
        <taxon>Clostridia</taxon>
        <taxon>Lachnospirales</taxon>
        <taxon>Lachnospiraceae</taxon>
        <taxon>Roseburia</taxon>
    </lineage>
</organism>
<dbReference type="RefSeq" id="WP_118591760.1">
    <property type="nucleotide sequence ID" value="NZ_QSFP01000013.1"/>
</dbReference>
<evidence type="ECO:0000313" key="2">
    <source>
        <dbReference type="Proteomes" id="UP000284465"/>
    </source>
</evidence>
<proteinExistence type="predicted"/>
<dbReference type="AlphaFoldDB" id="A0A3R6A319"/>
<dbReference type="EMBL" id="QSFP01000013">
    <property type="protein sequence ID" value="RHA66265.1"/>
    <property type="molecule type" value="Genomic_DNA"/>
</dbReference>
<sequence>MKNYKVGQTLYYVVCDFDSAEIIKGVIETVEDDHIILAKDGITYWLDEGDDIFESEEEAVACLKKKKTVREKKLSAARRLLF</sequence>
<dbReference type="Proteomes" id="UP000284465">
    <property type="component" value="Unassembled WGS sequence"/>
</dbReference>
<comment type="caution">
    <text evidence="1">The sequence shown here is derived from an EMBL/GenBank/DDBJ whole genome shotgun (WGS) entry which is preliminary data.</text>
</comment>
<name>A0A3R6A319_9FIRM</name>
<accession>A0A3R6A319</accession>
<evidence type="ECO:0000313" key="1">
    <source>
        <dbReference type="EMBL" id="RHA66265.1"/>
    </source>
</evidence>